<name>A0A6J6DYV4_9ZZZZ</name>
<dbReference type="Pfam" id="PF11307">
    <property type="entry name" value="DUF3109"/>
    <property type="match status" value="1"/>
</dbReference>
<dbReference type="InterPro" id="IPR021458">
    <property type="entry name" value="Rv0495c"/>
</dbReference>
<accession>A0A6J6DYV4</accession>
<evidence type="ECO:0000313" key="1">
    <source>
        <dbReference type="EMBL" id="CAB4569380.1"/>
    </source>
</evidence>
<dbReference type="AlphaFoldDB" id="A0A6J6DYV4"/>
<organism evidence="1">
    <name type="scientific">freshwater metagenome</name>
    <dbReference type="NCBI Taxonomy" id="449393"/>
    <lineage>
        <taxon>unclassified sequences</taxon>
        <taxon>metagenomes</taxon>
        <taxon>ecological metagenomes</taxon>
    </lineage>
</organism>
<gene>
    <name evidence="1" type="ORF">UFOPK1619_00836</name>
</gene>
<reference evidence="1" key="1">
    <citation type="submission" date="2020-05" db="EMBL/GenBank/DDBJ databases">
        <authorList>
            <person name="Chiriac C."/>
            <person name="Salcher M."/>
            <person name="Ghai R."/>
            <person name="Kavagutti S V."/>
        </authorList>
    </citation>
    <scope>NUCLEOTIDE SEQUENCE</scope>
</reference>
<proteinExistence type="predicted"/>
<protein>
    <submittedName>
        <fullName evidence="1">Unannotated protein</fullName>
    </submittedName>
</protein>
<sequence length="278" mass="31676">MSSTVSMLLLGCRQVNRLPQTGRCDVAPPLWRSVVSVPREEQPHEWISFEDPDELRTWMIDATFLRSSYKCIYGQGCQGVHDDPTPELMQGCCSFGAHFLDEKDLKSVKKYVKRLSSKHWKNKSKAKDKGWFTTNKDGESKTRVVNGACIFHNPPDFEGGTGCAFHIAAEEAGERHMDWKPDVCWQVPVRLEEHVEDGGYVVSTIREWKRRDWGEGGDDFHWWCTESSDSFVGKDPTYTFFSDELTEIMGKKSYAILVKMLSAPVGVPLPHPALRKKD</sequence>
<dbReference type="EMBL" id="CAEZTI010000167">
    <property type="protein sequence ID" value="CAB4569380.1"/>
    <property type="molecule type" value="Genomic_DNA"/>
</dbReference>